<dbReference type="Proteomes" id="UP000694389">
    <property type="component" value="Unassembled WGS sequence"/>
</dbReference>
<feature type="compositionally biased region" description="Polar residues" evidence="1">
    <location>
        <begin position="233"/>
        <end position="259"/>
    </location>
</feature>
<feature type="region of interest" description="Disordered" evidence="1">
    <location>
        <begin position="291"/>
        <end position="364"/>
    </location>
</feature>
<feature type="region of interest" description="Disordered" evidence="1">
    <location>
        <begin position="617"/>
        <end position="686"/>
    </location>
</feature>
<dbReference type="AlphaFoldDB" id="A0A8C4DJC2"/>
<accession>A0A8C4DJC2</accession>
<dbReference type="SUPFAM" id="SSF54928">
    <property type="entry name" value="RNA-binding domain, RBD"/>
    <property type="match status" value="1"/>
</dbReference>
<feature type="compositionally biased region" description="Polar residues" evidence="1">
    <location>
        <begin position="814"/>
        <end position="826"/>
    </location>
</feature>
<dbReference type="PANTHER" id="PTHR17550">
    <property type="entry name" value="E3 UBIQUITIN-PROTEIN LIGASE TTC3"/>
    <property type="match status" value="1"/>
</dbReference>
<feature type="compositionally biased region" description="Polar residues" evidence="1">
    <location>
        <begin position="617"/>
        <end position="645"/>
    </location>
</feature>
<feature type="compositionally biased region" description="Polar residues" evidence="1">
    <location>
        <begin position="833"/>
        <end position="853"/>
    </location>
</feature>
<dbReference type="OMA" id="TEVRMSD"/>
<sequence>MIAGPQRFLRRLTFTLFATEARYYFYFINYFCNTTKMTTRRTVWPHFPLTLPYELNVSWPSLVATSDYAGVAVPSRVIPHCFYSPLIEKPSPKESRTFFLDRSVFDLVDAHPYLALTDPRLLGWYLRLSPEDRKIIQDEGGFHQFLQRHPALELSRHHVYVKSDNIGSTCRVRPSMTSTKHTSTMSGAKKCGMAHTHLEWEGLPNHLRETLTLLGCSNSRDGSQKHPHEEIDSFQSASNSPTTQEPNYQMFSDSPATQLNEERPSWQMDSSAAVCKDGAALASFSVDMELERHRQRGQPELMSQTAITQGQSPNFTYTEVSPLQSEWPTVETESPPVHTVAEEDDDEDDDDDEGSLSFEDRSDNFHSIMEDDKSILICLASEDVKAQNNGILSGPVTTNSEAVAASSETLKSDQSAIRMDTAEKYTSPTAGITTCDILVGTELALCMSASTQTEDPATSDKHVITEVHMADLDYLTEEFIKLKMAKEQLTKEKMKSLGCKLREECGCTQRAQQAELCLLALQYSMCRQHCWRLYCISAEGGQLIPMPNNPPANIASVLQKLESDYNHMRDKILAGVPLEQLKPLSVDSEKIATGASYIPAQIVGDVLGIVPSWLSQEPQKHNTSGKENGSLHNQSRNGCQQSQRMEQMKKNSKARRAVTFVPQDRDTNHNANKQEEKQVSKTAAGKELNTSEAWYDAEEDLDPAGPAVAAETGQDPAVITKGNTNESASEEAKSSVLCVSNLPSNVTESDVMLWLEKYHASDVSISTLKNDLRVAIVMTSGPQSAEATVRELNGCSMQGHILHVEHINRGIGGSHSQASASVSGPESSEDATKPQTSTADSISTESLVTQPPLSSSIKNRKVVCISPTAKGTCVPQHYGTMGSFDTLMAELIQRHPDAERQRIVDALMELKAKHQGVLSGLPLRTIRDMTSELLTRPASATQL</sequence>
<feature type="compositionally biased region" description="Basic and acidic residues" evidence="1">
    <location>
        <begin position="222"/>
        <end position="231"/>
    </location>
</feature>
<evidence type="ECO:0000256" key="1">
    <source>
        <dbReference type="SAM" id="MobiDB-lite"/>
    </source>
</evidence>
<feature type="region of interest" description="Disordered" evidence="1">
    <location>
        <begin position="705"/>
        <end position="731"/>
    </location>
</feature>
<gene>
    <name evidence="2" type="primary">rbm44</name>
</gene>
<feature type="region of interest" description="Disordered" evidence="1">
    <location>
        <begin position="218"/>
        <end position="270"/>
    </location>
</feature>
<dbReference type="OrthoDB" id="9941526at2759"/>
<dbReference type="InterPro" id="IPR035979">
    <property type="entry name" value="RBD_domain_sf"/>
</dbReference>
<dbReference type="GeneTree" id="ENSGT00940000177452"/>
<organism evidence="2 3">
    <name type="scientific">Dicentrarchus labrax</name>
    <name type="common">European seabass</name>
    <name type="synonym">Morone labrax</name>
    <dbReference type="NCBI Taxonomy" id="13489"/>
    <lineage>
        <taxon>Eukaryota</taxon>
        <taxon>Metazoa</taxon>
        <taxon>Chordata</taxon>
        <taxon>Craniata</taxon>
        <taxon>Vertebrata</taxon>
        <taxon>Euteleostomi</taxon>
        <taxon>Actinopterygii</taxon>
        <taxon>Neopterygii</taxon>
        <taxon>Teleostei</taxon>
        <taxon>Neoteleostei</taxon>
        <taxon>Acanthomorphata</taxon>
        <taxon>Eupercaria</taxon>
        <taxon>Moronidae</taxon>
        <taxon>Dicentrarchus</taxon>
    </lineage>
</organism>
<keyword evidence="3" id="KW-1185">Reference proteome</keyword>
<feature type="compositionally biased region" description="Polar residues" evidence="1">
    <location>
        <begin position="301"/>
        <end position="327"/>
    </location>
</feature>
<name>A0A8C4DJC2_DICLA</name>
<feature type="compositionally biased region" description="Acidic residues" evidence="1">
    <location>
        <begin position="342"/>
        <end position="354"/>
    </location>
</feature>
<dbReference type="Ensembl" id="ENSDLAT00005002700.2">
    <property type="protein sequence ID" value="ENSDLAP00005002611.2"/>
    <property type="gene ID" value="ENSDLAG00005001145.2"/>
</dbReference>
<dbReference type="CTD" id="375316"/>
<evidence type="ECO:0008006" key="4">
    <source>
        <dbReference type="Google" id="ProtNLM"/>
    </source>
</evidence>
<dbReference type="GeneID" id="127366106"/>
<feature type="compositionally biased region" description="Basic and acidic residues" evidence="1">
    <location>
        <begin position="663"/>
        <end position="679"/>
    </location>
</feature>
<dbReference type="RefSeq" id="XP_051260806.1">
    <property type="nucleotide sequence ID" value="XM_051404846.1"/>
</dbReference>
<evidence type="ECO:0000313" key="3">
    <source>
        <dbReference type="Proteomes" id="UP000694389"/>
    </source>
</evidence>
<dbReference type="Gene3D" id="3.30.70.330">
    <property type="match status" value="1"/>
</dbReference>
<reference evidence="2" key="1">
    <citation type="submission" date="2025-08" db="UniProtKB">
        <authorList>
            <consortium name="Ensembl"/>
        </authorList>
    </citation>
    <scope>IDENTIFICATION</scope>
</reference>
<feature type="region of interest" description="Disordered" evidence="1">
    <location>
        <begin position="812"/>
        <end position="853"/>
    </location>
</feature>
<evidence type="ECO:0000313" key="2">
    <source>
        <dbReference type="Ensembl" id="ENSDLAP00005002611.2"/>
    </source>
</evidence>
<protein>
    <recommendedName>
        <fullName evidence="4">RNA-binding protein 44</fullName>
    </recommendedName>
</protein>
<reference evidence="2" key="2">
    <citation type="submission" date="2025-09" db="UniProtKB">
        <authorList>
            <consortium name="Ensembl"/>
        </authorList>
    </citation>
    <scope>IDENTIFICATION</scope>
</reference>
<dbReference type="PANTHER" id="PTHR17550:SF7">
    <property type="entry name" value="RNA-BINDING PROTEIN 44"/>
    <property type="match status" value="1"/>
</dbReference>
<dbReference type="InterPro" id="IPR012677">
    <property type="entry name" value="Nucleotide-bd_a/b_plait_sf"/>
</dbReference>
<dbReference type="GO" id="GO:0003676">
    <property type="term" value="F:nucleic acid binding"/>
    <property type="evidence" value="ECO:0007669"/>
    <property type="project" value="InterPro"/>
</dbReference>
<proteinExistence type="predicted"/>